<name>A0A9J6CAG3_POLVA</name>
<proteinExistence type="predicted"/>
<dbReference type="AlphaFoldDB" id="A0A9J6CAG3"/>
<dbReference type="InterPro" id="IPR039494">
    <property type="entry name" value="F8A"/>
</dbReference>
<evidence type="ECO:0008006" key="3">
    <source>
        <dbReference type="Google" id="ProtNLM"/>
    </source>
</evidence>
<dbReference type="EMBL" id="JADBJN010000002">
    <property type="protein sequence ID" value="KAG5678747.1"/>
    <property type="molecule type" value="Genomic_DNA"/>
</dbReference>
<comment type="caution">
    <text evidence="1">The sequence shown here is derived from an EMBL/GenBank/DDBJ whole genome shotgun (WGS) entry which is preliminary data.</text>
</comment>
<accession>A0A9J6CAG3</accession>
<evidence type="ECO:0000313" key="2">
    <source>
        <dbReference type="Proteomes" id="UP001107558"/>
    </source>
</evidence>
<keyword evidence="2" id="KW-1185">Reference proteome</keyword>
<dbReference type="GO" id="GO:0099518">
    <property type="term" value="P:vesicle cytoskeletal trafficking"/>
    <property type="evidence" value="ECO:0007669"/>
    <property type="project" value="TreeGrafter"/>
</dbReference>
<sequence>MSELIEEFRTTANKLKRIQRVVFKKQDTKELITEFQQLAYKFDNSYLSEYAGLCFLGVAKCNEGSGGDVEALLKGARHFRKANDRKIKLGFMNNNEHLEGAYRCYSQALSIEKDPVMKACIIREFGEININLNVTSDFHSPSHRIHELELASIEDIKQNNFISALDKLTEISDDFTERKCEFMYTEVIGRIEVTRLLLLLILELPASRQSPSHIKLLEKYSFNNENFDSETVSQNPKYLDENLTLMLEILVNACQNKENDSIKEACDNISCHHSISKEQYKLLKNLVIKYNM</sequence>
<dbReference type="Proteomes" id="UP001107558">
    <property type="component" value="Chromosome 2"/>
</dbReference>
<evidence type="ECO:0000313" key="1">
    <source>
        <dbReference type="EMBL" id="KAG5678747.1"/>
    </source>
</evidence>
<dbReference type="GO" id="GO:0005769">
    <property type="term" value="C:early endosome"/>
    <property type="evidence" value="ECO:0007669"/>
    <property type="project" value="TreeGrafter"/>
</dbReference>
<dbReference type="PANTHER" id="PTHR16797:SF4">
    <property type="entry name" value="40-KDA HUNTINGTIN-ASSOCIATED PROTEIN"/>
    <property type="match status" value="1"/>
</dbReference>
<organism evidence="1 2">
    <name type="scientific">Polypedilum vanderplanki</name>
    <name type="common">Sleeping chironomid midge</name>
    <dbReference type="NCBI Taxonomy" id="319348"/>
    <lineage>
        <taxon>Eukaryota</taxon>
        <taxon>Metazoa</taxon>
        <taxon>Ecdysozoa</taxon>
        <taxon>Arthropoda</taxon>
        <taxon>Hexapoda</taxon>
        <taxon>Insecta</taxon>
        <taxon>Pterygota</taxon>
        <taxon>Neoptera</taxon>
        <taxon>Endopterygota</taxon>
        <taxon>Diptera</taxon>
        <taxon>Nematocera</taxon>
        <taxon>Chironomoidea</taxon>
        <taxon>Chironomidae</taxon>
        <taxon>Chironominae</taxon>
        <taxon>Polypedilum</taxon>
        <taxon>Polypedilum</taxon>
    </lineage>
</organism>
<dbReference type="OrthoDB" id="10249246at2759"/>
<dbReference type="PANTHER" id="PTHR16797">
    <property type="entry name" value="FACTOR VIII-ASSOCIATED GENE 1"/>
    <property type="match status" value="1"/>
</dbReference>
<gene>
    <name evidence="1" type="ORF">PVAND_008392</name>
</gene>
<reference evidence="1" key="1">
    <citation type="submission" date="2021-03" db="EMBL/GenBank/DDBJ databases">
        <title>Chromosome level genome of the anhydrobiotic midge Polypedilum vanderplanki.</title>
        <authorList>
            <person name="Yoshida Y."/>
            <person name="Kikawada T."/>
            <person name="Gusev O."/>
        </authorList>
    </citation>
    <scope>NUCLEOTIDE SEQUENCE</scope>
    <source>
        <strain evidence="1">NIAS01</strain>
        <tissue evidence="1">Whole body or cell culture</tissue>
    </source>
</reference>
<protein>
    <recommendedName>
        <fullName evidence="3">Factor VIII intron 22 protein</fullName>
    </recommendedName>
</protein>